<comment type="caution">
    <text evidence="1">The sequence shown here is derived from an EMBL/GenBank/DDBJ whole genome shotgun (WGS) entry which is preliminary data.</text>
</comment>
<dbReference type="EMBL" id="JBBXMP010000054">
    <property type="protein sequence ID" value="KAL0064963.1"/>
    <property type="molecule type" value="Genomic_DNA"/>
</dbReference>
<protein>
    <submittedName>
        <fullName evidence="1">Uncharacterized protein</fullName>
    </submittedName>
</protein>
<keyword evidence="2" id="KW-1185">Reference proteome</keyword>
<dbReference type="Proteomes" id="UP001437256">
    <property type="component" value="Unassembled WGS sequence"/>
</dbReference>
<reference evidence="1 2" key="1">
    <citation type="submission" date="2024-05" db="EMBL/GenBank/DDBJ databases">
        <title>A draft genome resource for the thread blight pathogen Marasmius tenuissimus strain MS-2.</title>
        <authorList>
            <person name="Yulfo-Soto G.E."/>
            <person name="Baruah I.K."/>
            <person name="Amoako-Attah I."/>
            <person name="Bukari Y."/>
            <person name="Meinhardt L.W."/>
            <person name="Bailey B.A."/>
            <person name="Cohen S.P."/>
        </authorList>
    </citation>
    <scope>NUCLEOTIDE SEQUENCE [LARGE SCALE GENOMIC DNA]</scope>
    <source>
        <strain evidence="1 2">MS-2</strain>
    </source>
</reference>
<name>A0ABR2ZUD5_9AGAR</name>
<gene>
    <name evidence="1" type="ORF">AAF712_008087</name>
</gene>
<evidence type="ECO:0000313" key="2">
    <source>
        <dbReference type="Proteomes" id="UP001437256"/>
    </source>
</evidence>
<proteinExistence type="predicted"/>
<evidence type="ECO:0000313" key="1">
    <source>
        <dbReference type="EMBL" id="KAL0064963.1"/>
    </source>
</evidence>
<organism evidence="1 2">
    <name type="scientific">Marasmius tenuissimus</name>
    <dbReference type="NCBI Taxonomy" id="585030"/>
    <lineage>
        <taxon>Eukaryota</taxon>
        <taxon>Fungi</taxon>
        <taxon>Dikarya</taxon>
        <taxon>Basidiomycota</taxon>
        <taxon>Agaricomycotina</taxon>
        <taxon>Agaricomycetes</taxon>
        <taxon>Agaricomycetidae</taxon>
        <taxon>Agaricales</taxon>
        <taxon>Marasmiineae</taxon>
        <taxon>Marasmiaceae</taxon>
        <taxon>Marasmius</taxon>
    </lineage>
</organism>
<accession>A0ABR2ZUD5</accession>
<sequence>MDVTRSSSIEETIRGAQHAFAQITLPSTKCLIYTERTGGFVNNILHYLNLPNLTELNVEDFYGSLVSYQSPLARLMQACGPNLTWLEFRCSYHGDWERRYRWYSHLLHDVRHFKSLESLSLNIVVARSTVTRREADSPVIMDDIIRSLCGAFAVGWLDCPRLEELVLRVDIQANDVDADVVPTLLDQLKFFLRESCVWKGKEALEITIVMRGPREATEQLCRYWKNYSEKMEHNEESRYSAGLIIYTYGPVIYDWEALHVYERKGKE</sequence>